<evidence type="ECO:0000256" key="8">
    <source>
        <dbReference type="ARBA" id="ARBA00022679"/>
    </source>
</evidence>
<dbReference type="InterPro" id="IPR036950">
    <property type="entry name" value="PBP_transglycosylase"/>
</dbReference>
<name>A0A1G2BPG9_9BACT</name>
<dbReference type="Pfam" id="PF17957">
    <property type="entry name" value="Big_7"/>
    <property type="match status" value="1"/>
</dbReference>
<keyword evidence="7" id="KW-0328">Glycosyltransferase</keyword>
<dbReference type="Pfam" id="PF00905">
    <property type="entry name" value="Transpeptidase"/>
    <property type="match status" value="1"/>
</dbReference>
<dbReference type="GO" id="GO:0008955">
    <property type="term" value="F:peptidoglycan glycosyltransferase activity"/>
    <property type="evidence" value="ECO:0007669"/>
    <property type="project" value="UniProtKB-EC"/>
</dbReference>
<dbReference type="GO" id="GO:0005886">
    <property type="term" value="C:plasma membrane"/>
    <property type="evidence" value="ECO:0007669"/>
    <property type="project" value="UniProtKB-SubCell"/>
</dbReference>
<evidence type="ECO:0000256" key="1">
    <source>
        <dbReference type="ARBA" id="ARBA00004236"/>
    </source>
</evidence>
<keyword evidence="14" id="KW-0961">Cell wall biogenesis/degradation</keyword>
<evidence type="ECO:0000256" key="4">
    <source>
        <dbReference type="ARBA" id="ARBA00022475"/>
    </source>
</evidence>
<keyword evidence="12 18" id="KW-0472">Membrane</keyword>
<dbReference type="Gene3D" id="3.40.710.10">
    <property type="entry name" value="DD-peptidase/beta-lactamase superfamily"/>
    <property type="match status" value="1"/>
</dbReference>
<dbReference type="GO" id="GO:0009252">
    <property type="term" value="P:peptidoglycan biosynthetic process"/>
    <property type="evidence" value="ECO:0007669"/>
    <property type="project" value="UniProtKB-KW"/>
</dbReference>
<evidence type="ECO:0000256" key="5">
    <source>
        <dbReference type="ARBA" id="ARBA00022645"/>
    </source>
</evidence>
<dbReference type="SUPFAM" id="SSF53955">
    <property type="entry name" value="Lysozyme-like"/>
    <property type="match status" value="1"/>
</dbReference>
<feature type="domain" description="Glycosyl transferase family 51" evidence="20">
    <location>
        <begin position="109"/>
        <end position="289"/>
    </location>
</feature>
<sequence>MPIRQLKAKQARSESSFRTRSLIAEGQPTSGSRSVFRSGGPVFPQRRRPDGRRVFLVGLMRFGIFFALLGAIGFAGMVAWYSKDLPDPNKIIQRDVAQSTKIYDRTGEKLLYEIHGTERRTLIELTDIPQYAIDATIAVEDKNFYKHKGLSLTGIVRAILLETASKIGLYKKIVPGGSTLTQQFIKNAVLSTEKSYGRKLKEFILAYRLEQKFSKKEILKLYFNEIPYGSTAYGIEAASHIYFDKSAKDLSLGEAVILAALPQAPSYYSPYGSHRDELISRQRFILKLMVEQGYITQDQAETAKKEEVAFKKKREDIKAPHFVFMVKEELSTRYGERMVEQGGLKIITTLDYDKQQVAETVINDIAPKNLEKYDAQNAALVTIDVKTGQVLALVGSRDYFNDDIDGQVNVATSPRQPGSSIKPIIYAEAFNRGYRPSTTIFDLVTSFAASGKEYRPQDYDGKERGPVTLRQALQGSLNIPAVKMLYLVGVSRAVELAQELGYTTLTDPNRYGLSLVLGGAEVYLIDHVNAYAALAREGVYQPYVDVLRVEQQDGTVLEEHRDNAASKRVLPREAVRELSGVLSDNESRAFIFGANNHLTLPGRPVATKTGTTNDYKDAWTIGYTPSIATGVWVGNSRNESMKKGADGSVVAAPIWQTYMTTILKDAAVEAFKIPEPLSPCSKPMFCGSLENEQVIKINRDNGKLASPYTPLSKIQELRVRSVHSLLHYISKDDPVGPIPEHPEDDPQYPLWEQPIQKWAQENGYTSVTIPTEIDDQYRAQDQPSVIITAPQNNAIINSANYTFTVNVSSPRSIAAVDYYLNDQRIGSSSSWPYSYTFTPTSATPNGTYTLVAAARDDMGNEGRASIAVTLNVSQPNDWQVSVVTPQPGGSYTTAGVPDAITVSIVNPARVKKIDFYLKSTGSPVFIGYKESIDSNQVVQNWTKPQTPGTYALILIITDAFGAVTTLPHISFTVTP</sequence>
<comment type="subcellular location">
    <subcellularLocation>
        <location evidence="1">Cell membrane</location>
    </subcellularLocation>
</comment>
<keyword evidence="5" id="KW-0121">Carboxypeptidase</keyword>
<dbReference type="InterPro" id="IPR013783">
    <property type="entry name" value="Ig-like_fold"/>
</dbReference>
<evidence type="ECO:0000256" key="12">
    <source>
        <dbReference type="ARBA" id="ARBA00023136"/>
    </source>
</evidence>
<dbReference type="FunFam" id="1.10.3810.10:FF:000001">
    <property type="entry name" value="Penicillin-binding protein 1A"/>
    <property type="match status" value="1"/>
</dbReference>
<evidence type="ECO:0000256" key="17">
    <source>
        <dbReference type="SAM" id="MobiDB-lite"/>
    </source>
</evidence>
<feature type="transmembrane region" description="Helical" evidence="18">
    <location>
        <begin position="54"/>
        <end position="81"/>
    </location>
</feature>
<dbReference type="PANTHER" id="PTHR32282:SF11">
    <property type="entry name" value="PENICILLIN-BINDING PROTEIN 1B"/>
    <property type="match status" value="1"/>
</dbReference>
<evidence type="ECO:0000256" key="18">
    <source>
        <dbReference type="SAM" id="Phobius"/>
    </source>
</evidence>
<reference evidence="21 22" key="1">
    <citation type="journal article" date="2016" name="Nat. Commun.">
        <title>Thousands of microbial genomes shed light on interconnected biogeochemical processes in an aquifer system.</title>
        <authorList>
            <person name="Anantharaman K."/>
            <person name="Brown C.T."/>
            <person name="Hug L.A."/>
            <person name="Sharon I."/>
            <person name="Castelle C.J."/>
            <person name="Probst A.J."/>
            <person name="Thomas B.C."/>
            <person name="Singh A."/>
            <person name="Wilkins M.J."/>
            <person name="Karaoz U."/>
            <person name="Brodie E.L."/>
            <person name="Williams K.H."/>
            <person name="Hubbard S.S."/>
            <person name="Banfield J.F."/>
        </authorList>
    </citation>
    <scope>NUCLEOTIDE SEQUENCE [LARGE SCALE GENOMIC DNA]</scope>
</reference>
<dbReference type="AlphaFoldDB" id="A0A1G2BPG9"/>
<dbReference type="GO" id="GO:0008658">
    <property type="term" value="F:penicillin binding"/>
    <property type="evidence" value="ECO:0007669"/>
    <property type="project" value="InterPro"/>
</dbReference>
<comment type="catalytic activity">
    <reaction evidence="16">
        <text>[GlcNAc-(1-&gt;4)-Mur2Ac(oyl-L-Ala-gamma-D-Glu-L-Lys-D-Ala-D-Ala)](n)-di-trans,octa-cis-undecaprenyl diphosphate + beta-D-GlcNAc-(1-&gt;4)-Mur2Ac(oyl-L-Ala-gamma-D-Glu-L-Lys-D-Ala-D-Ala)-di-trans,octa-cis-undecaprenyl diphosphate = [GlcNAc-(1-&gt;4)-Mur2Ac(oyl-L-Ala-gamma-D-Glu-L-Lys-D-Ala-D-Ala)](n+1)-di-trans,octa-cis-undecaprenyl diphosphate + di-trans,octa-cis-undecaprenyl diphosphate + H(+)</text>
        <dbReference type="Rhea" id="RHEA:23708"/>
        <dbReference type="Rhea" id="RHEA-COMP:9602"/>
        <dbReference type="Rhea" id="RHEA-COMP:9603"/>
        <dbReference type="ChEBI" id="CHEBI:15378"/>
        <dbReference type="ChEBI" id="CHEBI:58405"/>
        <dbReference type="ChEBI" id="CHEBI:60033"/>
        <dbReference type="ChEBI" id="CHEBI:78435"/>
        <dbReference type="EC" id="2.4.99.28"/>
    </reaction>
</comment>
<comment type="similarity">
    <text evidence="3">In the N-terminal section; belongs to the glycosyltransferase 51 family.</text>
</comment>
<evidence type="ECO:0000256" key="9">
    <source>
        <dbReference type="ARBA" id="ARBA00022801"/>
    </source>
</evidence>
<comment type="similarity">
    <text evidence="2">In the C-terminal section; belongs to the transpeptidase family.</text>
</comment>
<accession>A0A1G2BPG9</accession>
<evidence type="ECO:0000256" key="2">
    <source>
        <dbReference type="ARBA" id="ARBA00007090"/>
    </source>
</evidence>
<dbReference type="InterPro" id="IPR012338">
    <property type="entry name" value="Beta-lactam/transpept-like"/>
</dbReference>
<evidence type="ECO:0000256" key="14">
    <source>
        <dbReference type="ARBA" id="ARBA00023316"/>
    </source>
</evidence>
<dbReference type="STRING" id="1798551.A3B30_03375"/>
<evidence type="ECO:0000256" key="3">
    <source>
        <dbReference type="ARBA" id="ARBA00007739"/>
    </source>
</evidence>
<dbReference type="PANTHER" id="PTHR32282">
    <property type="entry name" value="BINDING PROTEIN TRANSPEPTIDASE, PUTATIVE-RELATED"/>
    <property type="match status" value="1"/>
</dbReference>
<feature type="domain" description="Penicillin-binding protein transpeptidase" evidence="19">
    <location>
        <begin position="379"/>
        <end position="657"/>
    </location>
</feature>
<evidence type="ECO:0000256" key="16">
    <source>
        <dbReference type="ARBA" id="ARBA00049902"/>
    </source>
</evidence>
<dbReference type="SUPFAM" id="SSF56601">
    <property type="entry name" value="beta-lactamase/transpeptidase-like"/>
    <property type="match status" value="1"/>
</dbReference>
<dbReference type="Gene3D" id="2.60.40.10">
    <property type="entry name" value="Immunoglobulins"/>
    <property type="match status" value="1"/>
</dbReference>
<dbReference type="Gene3D" id="1.10.3810.10">
    <property type="entry name" value="Biosynthetic peptidoglycan transglycosylase-like"/>
    <property type="match status" value="1"/>
</dbReference>
<dbReference type="GO" id="GO:0071555">
    <property type="term" value="P:cell wall organization"/>
    <property type="evidence" value="ECO:0007669"/>
    <property type="project" value="UniProtKB-KW"/>
</dbReference>
<keyword evidence="4" id="KW-1003">Cell membrane</keyword>
<comment type="catalytic activity">
    <reaction evidence="15">
        <text>Preferential cleavage: (Ac)2-L-Lys-D-Ala-|-D-Ala. Also transpeptidation of peptidyl-alanyl moieties that are N-acyl substituents of D-alanine.</text>
        <dbReference type="EC" id="3.4.16.4"/>
    </reaction>
</comment>
<evidence type="ECO:0000313" key="22">
    <source>
        <dbReference type="Proteomes" id="UP000178248"/>
    </source>
</evidence>
<proteinExistence type="inferred from homology"/>
<dbReference type="GO" id="GO:0006508">
    <property type="term" value="P:proteolysis"/>
    <property type="evidence" value="ECO:0007669"/>
    <property type="project" value="UniProtKB-KW"/>
</dbReference>
<organism evidence="21 22">
    <name type="scientific">Candidatus Komeilibacteria bacterium RIFCSPLOWO2_01_FULL_52_15</name>
    <dbReference type="NCBI Taxonomy" id="1798551"/>
    <lineage>
        <taxon>Bacteria</taxon>
        <taxon>Candidatus Komeiliibacteriota</taxon>
    </lineage>
</organism>
<dbReference type="InterPro" id="IPR050396">
    <property type="entry name" value="Glycosyltr_51/Transpeptidase"/>
</dbReference>
<keyword evidence="18" id="KW-0812">Transmembrane</keyword>
<dbReference type="EMBL" id="MHKM01000028">
    <property type="protein sequence ID" value="OGY91055.1"/>
    <property type="molecule type" value="Genomic_DNA"/>
</dbReference>
<keyword evidence="8" id="KW-0808">Transferase</keyword>
<keyword evidence="9" id="KW-0378">Hydrolase</keyword>
<keyword evidence="13" id="KW-0511">Multifunctional enzyme</keyword>
<keyword evidence="11" id="KW-0573">Peptidoglycan synthesis</keyword>
<evidence type="ECO:0000256" key="11">
    <source>
        <dbReference type="ARBA" id="ARBA00022984"/>
    </source>
</evidence>
<dbReference type="NCBIfam" id="TIGR02074">
    <property type="entry name" value="PBP_1a_fam"/>
    <property type="match status" value="1"/>
</dbReference>
<keyword evidence="10" id="KW-0133">Cell shape</keyword>
<dbReference type="InterPro" id="IPR023346">
    <property type="entry name" value="Lysozyme-like_dom_sf"/>
</dbReference>
<feature type="region of interest" description="Disordered" evidence="17">
    <location>
        <begin position="1"/>
        <end position="44"/>
    </location>
</feature>
<keyword evidence="6" id="KW-0645">Protease</keyword>
<dbReference type="Pfam" id="PF00912">
    <property type="entry name" value="Transgly"/>
    <property type="match status" value="1"/>
</dbReference>
<dbReference type="Proteomes" id="UP000178248">
    <property type="component" value="Unassembled WGS sequence"/>
</dbReference>
<evidence type="ECO:0000313" key="21">
    <source>
        <dbReference type="EMBL" id="OGY91055.1"/>
    </source>
</evidence>
<gene>
    <name evidence="21" type="ORF">A3B30_03375</name>
</gene>
<keyword evidence="18" id="KW-1133">Transmembrane helix</keyword>
<evidence type="ECO:0000256" key="10">
    <source>
        <dbReference type="ARBA" id="ARBA00022960"/>
    </source>
</evidence>
<evidence type="ECO:0000256" key="6">
    <source>
        <dbReference type="ARBA" id="ARBA00022670"/>
    </source>
</evidence>
<feature type="compositionally biased region" description="Basic residues" evidence="17">
    <location>
        <begin position="1"/>
        <end position="10"/>
    </location>
</feature>
<evidence type="ECO:0000259" key="19">
    <source>
        <dbReference type="Pfam" id="PF00905"/>
    </source>
</evidence>
<protein>
    <submittedName>
        <fullName evidence="21">Uncharacterized protein</fullName>
    </submittedName>
</protein>
<evidence type="ECO:0000256" key="13">
    <source>
        <dbReference type="ARBA" id="ARBA00023268"/>
    </source>
</evidence>
<dbReference type="GO" id="GO:0030288">
    <property type="term" value="C:outer membrane-bounded periplasmic space"/>
    <property type="evidence" value="ECO:0007669"/>
    <property type="project" value="TreeGrafter"/>
</dbReference>
<dbReference type="GO" id="GO:0009002">
    <property type="term" value="F:serine-type D-Ala-D-Ala carboxypeptidase activity"/>
    <property type="evidence" value="ECO:0007669"/>
    <property type="project" value="UniProtKB-EC"/>
</dbReference>
<evidence type="ECO:0000256" key="7">
    <source>
        <dbReference type="ARBA" id="ARBA00022676"/>
    </source>
</evidence>
<comment type="caution">
    <text evidence="21">The sequence shown here is derived from an EMBL/GenBank/DDBJ whole genome shotgun (WGS) entry which is preliminary data.</text>
</comment>
<evidence type="ECO:0000259" key="20">
    <source>
        <dbReference type="Pfam" id="PF00912"/>
    </source>
</evidence>
<dbReference type="InterPro" id="IPR001460">
    <property type="entry name" value="PCN-bd_Tpept"/>
</dbReference>
<dbReference type="InterPro" id="IPR001264">
    <property type="entry name" value="Glyco_trans_51"/>
</dbReference>
<dbReference type="GO" id="GO:0008360">
    <property type="term" value="P:regulation of cell shape"/>
    <property type="evidence" value="ECO:0007669"/>
    <property type="project" value="UniProtKB-KW"/>
</dbReference>
<evidence type="ECO:0000256" key="15">
    <source>
        <dbReference type="ARBA" id="ARBA00034000"/>
    </source>
</evidence>